<evidence type="ECO:0000313" key="1">
    <source>
        <dbReference type="Proteomes" id="UP000095283"/>
    </source>
</evidence>
<proteinExistence type="predicted"/>
<dbReference type="AlphaFoldDB" id="A0A1I7XT42"/>
<organism evidence="1 2">
    <name type="scientific">Heterorhabditis bacteriophora</name>
    <name type="common">Entomopathogenic nematode worm</name>
    <dbReference type="NCBI Taxonomy" id="37862"/>
    <lineage>
        <taxon>Eukaryota</taxon>
        <taxon>Metazoa</taxon>
        <taxon>Ecdysozoa</taxon>
        <taxon>Nematoda</taxon>
        <taxon>Chromadorea</taxon>
        <taxon>Rhabditida</taxon>
        <taxon>Rhabditina</taxon>
        <taxon>Rhabditomorpha</taxon>
        <taxon>Strongyloidea</taxon>
        <taxon>Heterorhabditidae</taxon>
        <taxon>Heterorhabditis</taxon>
    </lineage>
</organism>
<name>A0A1I7XT42_HETBA</name>
<dbReference type="WBParaSite" id="Hba_20914">
    <property type="protein sequence ID" value="Hba_20914"/>
    <property type="gene ID" value="Hba_20914"/>
</dbReference>
<evidence type="ECO:0000313" key="2">
    <source>
        <dbReference type="WBParaSite" id="Hba_20914"/>
    </source>
</evidence>
<reference evidence="2" key="1">
    <citation type="submission" date="2016-11" db="UniProtKB">
        <authorList>
            <consortium name="WormBaseParasite"/>
        </authorList>
    </citation>
    <scope>IDENTIFICATION</scope>
</reference>
<protein>
    <submittedName>
        <fullName evidence="2">Kringle domain-containing protein</fullName>
    </submittedName>
</protein>
<sequence length="84" mass="9573">MNCVTIHLFRVCRGGNRSCADTERSPIGNHIKGSQTWPAAIMAQNYKQWYLLSEKSVRIVDASRWKSCNAYNDYFGSQPDSKIT</sequence>
<dbReference type="Proteomes" id="UP000095283">
    <property type="component" value="Unplaced"/>
</dbReference>
<accession>A0A1I7XT42</accession>
<keyword evidence="1" id="KW-1185">Reference proteome</keyword>